<dbReference type="SUPFAM" id="SSF51735">
    <property type="entry name" value="NAD(P)-binding Rossmann-fold domains"/>
    <property type="match status" value="1"/>
</dbReference>
<feature type="domain" description="NAD(P)-binding" evidence="8">
    <location>
        <begin position="7"/>
        <end position="333"/>
    </location>
</feature>
<sequence length="362" mass="40295">MGNETILVTGGAGFIGANLVGILLAGGQARVVVLDLLTYAGNLSNLAGHRENDRLFFHRADVNDSEAVDRILAEHRPSQVIHLAAETHVDRSIDDPEPFVRSNIDGTFSLLQACRRHLRDSGESSRERFRFVHVSTDEVYGSIDGEAACDEAAAFAPNSPYAASKAAADHLVRAFHRTYRFPAIITRSSNNFGPFQFPEKLIPLILLNCLEGRDLPVYGDGGQVRDWLHVDDHCRGLLLAAEEGKPGREYNLGAGNLTTNLEMVHRICGVLEKRMPGAENEALRRRGASTYTELIRQVPDRPGHDRRYAVDSGRIETELGWRCSVTLDQGLESTIAWYLENREWWEQAQSRPDRGERLGRAT</sequence>
<name>A0A8J6XU54_9BACT</name>
<dbReference type="AlphaFoldDB" id="A0A8J6XU54"/>
<protein>
    <recommendedName>
        <fullName evidence="4 7">dTDP-glucose 4,6-dehydratase</fullName>
        <ecNumber evidence="4 7">4.2.1.46</ecNumber>
    </recommendedName>
</protein>
<evidence type="ECO:0000256" key="4">
    <source>
        <dbReference type="ARBA" id="ARBA00011990"/>
    </source>
</evidence>
<proteinExistence type="inferred from homology"/>
<comment type="cofactor">
    <cofactor evidence="2 7">
        <name>NAD(+)</name>
        <dbReference type="ChEBI" id="CHEBI:57540"/>
    </cofactor>
</comment>
<evidence type="ECO:0000256" key="1">
    <source>
        <dbReference type="ARBA" id="ARBA00001539"/>
    </source>
</evidence>
<dbReference type="EMBL" id="JACXWD010000004">
    <property type="protein sequence ID" value="MBD3866951.1"/>
    <property type="molecule type" value="Genomic_DNA"/>
</dbReference>
<evidence type="ECO:0000256" key="5">
    <source>
        <dbReference type="ARBA" id="ARBA00023027"/>
    </source>
</evidence>
<dbReference type="InterPro" id="IPR016040">
    <property type="entry name" value="NAD(P)-bd_dom"/>
</dbReference>
<keyword evidence="6 7" id="KW-0456">Lyase</keyword>
<dbReference type="Proteomes" id="UP000648239">
    <property type="component" value="Unassembled WGS sequence"/>
</dbReference>
<dbReference type="InterPro" id="IPR005888">
    <property type="entry name" value="dTDP_Gluc_deHydtase"/>
</dbReference>
<dbReference type="InterPro" id="IPR020904">
    <property type="entry name" value="Sc_DH/Rdtase_CS"/>
</dbReference>
<dbReference type="PROSITE" id="PS00061">
    <property type="entry name" value="ADH_SHORT"/>
    <property type="match status" value="1"/>
</dbReference>
<dbReference type="Gene3D" id="3.40.50.720">
    <property type="entry name" value="NAD(P)-binding Rossmann-like Domain"/>
    <property type="match status" value="1"/>
</dbReference>
<dbReference type="CDD" id="cd05246">
    <property type="entry name" value="dTDP_GD_SDR_e"/>
    <property type="match status" value="1"/>
</dbReference>
<evidence type="ECO:0000256" key="2">
    <source>
        <dbReference type="ARBA" id="ARBA00001911"/>
    </source>
</evidence>
<gene>
    <name evidence="9" type="primary">rfbB</name>
    <name evidence="9" type="ORF">IFK94_02410</name>
</gene>
<evidence type="ECO:0000256" key="6">
    <source>
        <dbReference type="ARBA" id="ARBA00023239"/>
    </source>
</evidence>
<evidence type="ECO:0000313" key="9">
    <source>
        <dbReference type="EMBL" id="MBD3866951.1"/>
    </source>
</evidence>
<reference evidence="9 10" key="1">
    <citation type="submission" date="2020-08" db="EMBL/GenBank/DDBJ databases">
        <title>Acidobacteriota in marine sediments use diverse sulfur dissimilation pathways.</title>
        <authorList>
            <person name="Wasmund K."/>
        </authorList>
    </citation>
    <scope>NUCLEOTIDE SEQUENCE [LARGE SCALE GENOMIC DNA]</scope>
    <source>
        <strain evidence="9">MAG AM4</strain>
    </source>
</reference>
<evidence type="ECO:0000256" key="3">
    <source>
        <dbReference type="ARBA" id="ARBA00008178"/>
    </source>
</evidence>
<dbReference type="PANTHER" id="PTHR43000">
    <property type="entry name" value="DTDP-D-GLUCOSE 4,6-DEHYDRATASE-RELATED"/>
    <property type="match status" value="1"/>
</dbReference>
<dbReference type="EC" id="4.2.1.46" evidence="4 7"/>
<evidence type="ECO:0000313" key="10">
    <source>
        <dbReference type="Proteomes" id="UP000648239"/>
    </source>
</evidence>
<dbReference type="GO" id="GO:0008460">
    <property type="term" value="F:dTDP-glucose 4,6-dehydratase activity"/>
    <property type="evidence" value="ECO:0007669"/>
    <property type="project" value="UniProtKB-EC"/>
</dbReference>
<comment type="catalytic activity">
    <reaction evidence="1 7">
        <text>dTDP-alpha-D-glucose = dTDP-4-dehydro-6-deoxy-alpha-D-glucose + H2O</text>
        <dbReference type="Rhea" id="RHEA:17221"/>
        <dbReference type="ChEBI" id="CHEBI:15377"/>
        <dbReference type="ChEBI" id="CHEBI:57477"/>
        <dbReference type="ChEBI" id="CHEBI:57649"/>
        <dbReference type="EC" id="4.2.1.46"/>
    </reaction>
</comment>
<evidence type="ECO:0000256" key="7">
    <source>
        <dbReference type="RuleBase" id="RU004473"/>
    </source>
</evidence>
<organism evidence="9 10">
    <name type="scientific">Candidatus Polarisedimenticola svalbardensis</name>
    <dbReference type="NCBI Taxonomy" id="2886004"/>
    <lineage>
        <taxon>Bacteria</taxon>
        <taxon>Pseudomonadati</taxon>
        <taxon>Acidobacteriota</taxon>
        <taxon>Candidatus Polarisedimenticolia</taxon>
        <taxon>Candidatus Polarisedimenticolales</taxon>
        <taxon>Candidatus Polarisedimenticolaceae</taxon>
        <taxon>Candidatus Polarisedimenticola</taxon>
    </lineage>
</organism>
<comment type="similarity">
    <text evidence="3 7">Belongs to the NAD(P)-dependent epimerase/dehydratase family. dTDP-glucose dehydratase subfamily.</text>
</comment>
<keyword evidence="5" id="KW-0520">NAD</keyword>
<dbReference type="InterPro" id="IPR036291">
    <property type="entry name" value="NAD(P)-bd_dom_sf"/>
</dbReference>
<comment type="caution">
    <text evidence="9">The sequence shown here is derived from an EMBL/GenBank/DDBJ whole genome shotgun (WGS) entry which is preliminary data.</text>
</comment>
<dbReference type="NCBIfam" id="TIGR01181">
    <property type="entry name" value="dTDP_gluc_dehyt"/>
    <property type="match status" value="1"/>
</dbReference>
<dbReference type="Pfam" id="PF16363">
    <property type="entry name" value="GDP_Man_Dehyd"/>
    <property type="match status" value="1"/>
</dbReference>
<dbReference type="Gene3D" id="3.90.25.10">
    <property type="entry name" value="UDP-galactose 4-epimerase, domain 1"/>
    <property type="match status" value="1"/>
</dbReference>
<accession>A0A8J6XU54</accession>
<dbReference type="GO" id="GO:0009225">
    <property type="term" value="P:nucleotide-sugar metabolic process"/>
    <property type="evidence" value="ECO:0007669"/>
    <property type="project" value="InterPro"/>
</dbReference>
<evidence type="ECO:0000259" key="8">
    <source>
        <dbReference type="Pfam" id="PF16363"/>
    </source>
</evidence>